<dbReference type="GO" id="GO:0003735">
    <property type="term" value="F:structural constituent of ribosome"/>
    <property type="evidence" value="ECO:0007669"/>
    <property type="project" value="InterPro"/>
</dbReference>
<dbReference type="GO" id="GO:1990904">
    <property type="term" value="C:ribonucleoprotein complex"/>
    <property type="evidence" value="ECO:0007669"/>
    <property type="project" value="UniProtKB-KW"/>
</dbReference>
<sequence length="149" mass="17455">MINTALSQELEISKRKKDLGRIDANFHADFREKTVYDPFDFSMAKLKLTRKFQKRSMQSEEIPKEHRNYRSVKKQKDKFIRYQIDPSKLVVFPTILTEYLSPTGQINHLDSCVGLSAKSHKRLVKAIKRARNLGILSPIARDLYFKQLN</sequence>
<dbReference type="GeneID" id="30962478"/>
<evidence type="ECO:0000256" key="2">
    <source>
        <dbReference type="ARBA" id="ARBA00023274"/>
    </source>
</evidence>
<dbReference type="InterPro" id="IPR036870">
    <property type="entry name" value="Ribosomal_bS18_sf"/>
</dbReference>
<dbReference type="GO" id="GO:0006412">
    <property type="term" value="P:translation"/>
    <property type="evidence" value="ECO:0007669"/>
    <property type="project" value="InterPro"/>
</dbReference>
<protein>
    <recommendedName>
        <fullName evidence="3">Small ribosomal subunit protein bS18m</fullName>
    </recommendedName>
</protein>
<organism evidence="4 5">
    <name type="scientific">Ascoidea rubescens DSM 1968</name>
    <dbReference type="NCBI Taxonomy" id="1344418"/>
    <lineage>
        <taxon>Eukaryota</taxon>
        <taxon>Fungi</taxon>
        <taxon>Dikarya</taxon>
        <taxon>Ascomycota</taxon>
        <taxon>Saccharomycotina</taxon>
        <taxon>Saccharomycetes</taxon>
        <taxon>Ascoideaceae</taxon>
        <taxon>Ascoidea</taxon>
    </lineage>
</organism>
<dbReference type="OrthoDB" id="21463at2759"/>
<dbReference type="GO" id="GO:0005840">
    <property type="term" value="C:ribosome"/>
    <property type="evidence" value="ECO:0007669"/>
    <property type="project" value="UniProtKB-KW"/>
</dbReference>
<keyword evidence="1" id="KW-0689">Ribosomal protein</keyword>
<keyword evidence="2" id="KW-0687">Ribonucleoprotein</keyword>
<keyword evidence="5" id="KW-1185">Reference proteome</keyword>
<dbReference type="Gene3D" id="4.10.640.10">
    <property type="entry name" value="Ribosomal protein S18"/>
    <property type="match status" value="1"/>
</dbReference>
<dbReference type="EMBL" id="KV454489">
    <property type="protein sequence ID" value="ODV58771.1"/>
    <property type="molecule type" value="Genomic_DNA"/>
</dbReference>
<dbReference type="InterPro" id="IPR001648">
    <property type="entry name" value="Ribosomal_bS18"/>
</dbReference>
<dbReference type="RefSeq" id="XP_020045078.1">
    <property type="nucleotide sequence ID" value="XM_020188842.1"/>
</dbReference>
<reference evidence="5" key="1">
    <citation type="submission" date="2016-05" db="EMBL/GenBank/DDBJ databases">
        <title>Comparative genomics of biotechnologically important yeasts.</title>
        <authorList>
            <consortium name="DOE Joint Genome Institute"/>
            <person name="Riley R."/>
            <person name="Haridas S."/>
            <person name="Wolfe K.H."/>
            <person name="Lopes M.R."/>
            <person name="Hittinger C.T."/>
            <person name="Goker M."/>
            <person name="Salamov A."/>
            <person name="Wisecaver J."/>
            <person name="Long T.M."/>
            <person name="Aerts A.L."/>
            <person name="Barry K."/>
            <person name="Choi C."/>
            <person name="Clum A."/>
            <person name="Coughlan A.Y."/>
            <person name="Deshpande S."/>
            <person name="Douglass A.P."/>
            <person name="Hanson S.J."/>
            <person name="Klenk H.-P."/>
            <person name="Labutti K."/>
            <person name="Lapidus A."/>
            <person name="Lindquist E."/>
            <person name="Lipzen A."/>
            <person name="Meier-Kolthoff J.P."/>
            <person name="Ohm R.A."/>
            <person name="Otillar R.P."/>
            <person name="Pangilinan J."/>
            <person name="Peng Y."/>
            <person name="Rokas A."/>
            <person name="Rosa C.A."/>
            <person name="Scheuner C."/>
            <person name="Sibirny A.A."/>
            <person name="Slot J.C."/>
            <person name="Stielow J.B."/>
            <person name="Sun H."/>
            <person name="Kurtzman C.P."/>
            <person name="Blackwell M."/>
            <person name="Grigoriev I.V."/>
            <person name="Jeffries T.W."/>
        </authorList>
    </citation>
    <scope>NUCLEOTIDE SEQUENCE [LARGE SCALE GENOMIC DNA]</scope>
    <source>
        <strain evidence="5">DSM 1968</strain>
    </source>
</reference>
<dbReference type="AlphaFoldDB" id="A0A1D2VAZ2"/>
<evidence type="ECO:0000313" key="5">
    <source>
        <dbReference type="Proteomes" id="UP000095038"/>
    </source>
</evidence>
<dbReference type="FunCoup" id="A0A1D2VAZ2">
    <property type="interactions" value="172"/>
</dbReference>
<evidence type="ECO:0000313" key="4">
    <source>
        <dbReference type="EMBL" id="ODV58771.1"/>
    </source>
</evidence>
<dbReference type="STRING" id="1344418.A0A1D2VAZ2"/>
<dbReference type="Proteomes" id="UP000095038">
    <property type="component" value="Unassembled WGS sequence"/>
</dbReference>
<dbReference type="SUPFAM" id="SSF46911">
    <property type="entry name" value="Ribosomal protein S18"/>
    <property type="match status" value="1"/>
</dbReference>
<accession>A0A1D2VAZ2</accession>
<dbReference type="InParanoid" id="A0A1D2VAZ2"/>
<dbReference type="Pfam" id="PF01084">
    <property type="entry name" value="Ribosomal_S18"/>
    <property type="match status" value="1"/>
</dbReference>
<dbReference type="PRINTS" id="PR00974">
    <property type="entry name" value="RIBOSOMALS18"/>
</dbReference>
<name>A0A1D2VAZ2_9ASCO</name>
<gene>
    <name evidence="4" type="ORF">ASCRUDRAFT_116416</name>
</gene>
<evidence type="ECO:0000256" key="1">
    <source>
        <dbReference type="ARBA" id="ARBA00022980"/>
    </source>
</evidence>
<evidence type="ECO:0000256" key="3">
    <source>
        <dbReference type="ARBA" id="ARBA00035264"/>
    </source>
</evidence>
<proteinExistence type="predicted"/>